<dbReference type="PROSITE" id="PS50110">
    <property type="entry name" value="RESPONSE_REGULATORY"/>
    <property type="match status" value="1"/>
</dbReference>
<feature type="modified residue" description="4-aspartylphosphate" evidence="8">
    <location>
        <position position="51"/>
    </location>
</feature>
<dbReference type="Gene3D" id="6.10.250.690">
    <property type="match status" value="1"/>
</dbReference>
<feature type="DNA-binding region" description="OmpR/PhoB-type" evidence="9">
    <location>
        <begin position="124"/>
        <end position="221"/>
    </location>
</feature>
<evidence type="ECO:0000259" key="11">
    <source>
        <dbReference type="PROSITE" id="PS51755"/>
    </source>
</evidence>
<dbReference type="SUPFAM" id="SSF52172">
    <property type="entry name" value="CheY-like"/>
    <property type="match status" value="1"/>
</dbReference>
<dbReference type="Gene3D" id="1.10.10.10">
    <property type="entry name" value="Winged helix-like DNA-binding domain superfamily/Winged helix DNA-binding domain"/>
    <property type="match status" value="1"/>
</dbReference>
<keyword evidence="2 8" id="KW-0597">Phosphoprotein</keyword>
<keyword evidence="4" id="KW-0805">Transcription regulation</keyword>
<evidence type="ECO:0000259" key="10">
    <source>
        <dbReference type="PROSITE" id="PS50110"/>
    </source>
</evidence>
<keyword evidence="6" id="KW-0804">Transcription</keyword>
<protein>
    <recommendedName>
        <fullName evidence="1">Stage 0 sporulation protein A homolog</fullName>
    </recommendedName>
</protein>
<dbReference type="EMBL" id="JAJCIS010000005">
    <property type="protein sequence ID" value="MCB7387564.1"/>
    <property type="molecule type" value="Genomic_DNA"/>
</dbReference>
<name>A0ABS8DII5_9FIRM</name>
<dbReference type="InterPro" id="IPR001789">
    <property type="entry name" value="Sig_transdc_resp-reg_receiver"/>
</dbReference>
<evidence type="ECO:0000256" key="2">
    <source>
        <dbReference type="ARBA" id="ARBA00022553"/>
    </source>
</evidence>
<keyword evidence="13" id="KW-1185">Reference proteome</keyword>
<evidence type="ECO:0000256" key="6">
    <source>
        <dbReference type="ARBA" id="ARBA00023163"/>
    </source>
</evidence>
<comment type="function">
    <text evidence="7">May play the central regulatory role in sporulation. It may be an element of the effector pathway responsible for the activation of sporulation genes in response to nutritional stress. Spo0A may act in concert with spo0H (a sigma factor) to control the expression of some genes that are critical to the sporulation process.</text>
</comment>
<reference evidence="12 13" key="1">
    <citation type="submission" date="2021-10" db="EMBL/GenBank/DDBJ databases">
        <title>Collection of gut derived symbiotic bacterial strains cultured from healthy donors.</title>
        <authorList>
            <person name="Lin H."/>
            <person name="Littmann E."/>
            <person name="Kohout C."/>
            <person name="Pamer E.G."/>
        </authorList>
    </citation>
    <scope>NUCLEOTIDE SEQUENCE [LARGE SCALE GENOMIC DNA]</scope>
    <source>
        <strain evidence="12 13">DFI.1.165</strain>
    </source>
</reference>
<evidence type="ECO:0000256" key="8">
    <source>
        <dbReference type="PROSITE-ProRule" id="PRU00169"/>
    </source>
</evidence>
<dbReference type="SMART" id="SM00862">
    <property type="entry name" value="Trans_reg_C"/>
    <property type="match status" value="1"/>
</dbReference>
<dbReference type="PANTHER" id="PTHR48111">
    <property type="entry name" value="REGULATOR OF RPOS"/>
    <property type="match status" value="1"/>
</dbReference>
<feature type="domain" description="Response regulatory" evidence="10">
    <location>
        <begin position="2"/>
        <end position="116"/>
    </location>
</feature>
<evidence type="ECO:0000313" key="12">
    <source>
        <dbReference type="EMBL" id="MCB7387564.1"/>
    </source>
</evidence>
<evidence type="ECO:0000256" key="7">
    <source>
        <dbReference type="ARBA" id="ARBA00024867"/>
    </source>
</evidence>
<dbReference type="Proteomes" id="UP001299546">
    <property type="component" value="Unassembled WGS sequence"/>
</dbReference>
<dbReference type="RefSeq" id="WP_066737372.1">
    <property type="nucleotide sequence ID" value="NZ_JAJCIQ010000006.1"/>
</dbReference>
<gene>
    <name evidence="12" type="ORF">LIZ65_09700</name>
</gene>
<keyword evidence="5 9" id="KW-0238">DNA-binding</keyword>
<dbReference type="CDD" id="cd00383">
    <property type="entry name" value="trans_reg_C"/>
    <property type="match status" value="1"/>
</dbReference>
<evidence type="ECO:0000256" key="9">
    <source>
        <dbReference type="PROSITE-ProRule" id="PRU01091"/>
    </source>
</evidence>
<feature type="domain" description="OmpR/PhoB-type" evidence="11">
    <location>
        <begin position="124"/>
        <end position="221"/>
    </location>
</feature>
<evidence type="ECO:0000256" key="1">
    <source>
        <dbReference type="ARBA" id="ARBA00018672"/>
    </source>
</evidence>
<evidence type="ECO:0000256" key="5">
    <source>
        <dbReference type="ARBA" id="ARBA00023125"/>
    </source>
</evidence>
<dbReference type="InterPro" id="IPR036388">
    <property type="entry name" value="WH-like_DNA-bd_sf"/>
</dbReference>
<evidence type="ECO:0000256" key="4">
    <source>
        <dbReference type="ARBA" id="ARBA00023015"/>
    </source>
</evidence>
<dbReference type="InterPro" id="IPR039420">
    <property type="entry name" value="WalR-like"/>
</dbReference>
<dbReference type="Pfam" id="PF00072">
    <property type="entry name" value="Response_reg"/>
    <property type="match status" value="1"/>
</dbReference>
<dbReference type="Pfam" id="PF00486">
    <property type="entry name" value="Trans_reg_C"/>
    <property type="match status" value="1"/>
</dbReference>
<accession>A0ABS8DII5</accession>
<evidence type="ECO:0000313" key="13">
    <source>
        <dbReference type="Proteomes" id="UP001299546"/>
    </source>
</evidence>
<dbReference type="InterPro" id="IPR001867">
    <property type="entry name" value="OmpR/PhoB-type_DNA-bd"/>
</dbReference>
<dbReference type="Gene3D" id="3.40.50.2300">
    <property type="match status" value="1"/>
</dbReference>
<dbReference type="PROSITE" id="PS51755">
    <property type="entry name" value="OMPR_PHOB"/>
    <property type="match status" value="1"/>
</dbReference>
<comment type="caution">
    <text evidence="12">The sequence shown here is derived from an EMBL/GenBank/DDBJ whole genome shotgun (WGS) entry which is preliminary data.</text>
</comment>
<dbReference type="SMART" id="SM00448">
    <property type="entry name" value="REC"/>
    <property type="match status" value="1"/>
</dbReference>
<sequence>MRLLIIEDNIELADLMKVKLSGFGYVCDVAYDGEDGDRKAFDNDYDVILLDLNLPERDGFELLEDWRNQGISVPVLIVTARGELEQRVKGLQLGSDDYITKPFEFAELDARIQAVIRRFRGRANPVILIKELSLNPATRRVTLKGCEISLSAKEFDILEYLASCYPRIVSNEELAEHVYDENFDPFSGVIRVHMANIKKKLKIGDTSILCNVKGKGYYLCLE</sequence>
<proteinExistence type="predicted"/>
<dbReference type="InterPro" id="IPR011006">
    <property type="entry name" value="CheY-like_superfamily"/>
</dbReference>
<dbReference type="PANTHER" id="PTHR48111:SF1">
    <property type="entry name" value="TWO-COMPONENT RESPONSE REGULATOR ORR33"/>
    <property type="match status" value="1"/>
</dbReference>
<keyword evidence="3" id="KW-0902">Two-component regulatory system</keyword>
<evidence type="ECO:0000256" key="3">
    <source>
        <dbReference type="ARBA" id="ARBA00023012"/>
    </source>
</evidence>
<organism evidence="12 13">
    <name type="scientific">Bariatricus massiliensis</name>
    <dbReference type="NCBI Taxonomy" id="1745713"/>
    <lineage>
        <taxon>Bacteria</taxon>
        <taxon>Bacillati</taxon>
        <taxon>Bacillota</taxon>
        <taxon>Clostridia</taxon>
        <taxon>Lachnospirales</taxon>
        <taxon>Lachnospiraceae</taxon>
        <taxon>Bariatricus</taxon>
    </lineage>
</organism>